<keyword evidence="3" id="KW-0804">Transcription</keyword>
<dbReference type="Pfam" id="PF09339">
    <property type="entry name" value="HTH_IclR"/>
    <property type="match status" value="1"/>
</dbReference>
<name>A0AAU7MRZ8_9GAMM</name>
<keyword evidence="2" id="KW-0238">DNA-binding</keyword>
<dbReference type="InterPro" id="IPR014757">
    <property type="entry name" value="Tscrpt_reg_IclR_C"/>
</dbReference>
<dbReference type="InterPro" id="IPR036388">
    <property type="entry name" value="WH-like_DNA-bd_sf"/>
</dbReference>
<protein>
    <submittedName>
        <fullName evidence="6">IclR family transcriptional regulator</fullName>
    </submittedName>
</protein>
<dbReference type="GO" id="GO:0003700">
    <property type="term" value="F:DNA-binding transcription factor activity"/>
    <property type="evidence" value="ECO:0007669"/>
    <property type="project" value="TreeGrafter"/>
</dbReference>
<dbReference type="PROSITE" id="PS51077">
    <property type="entry name" value="HTH_ICLR"/>
    <property type="match status" value="1"/>
</dbReference>
<reference evidence="6" key="1">
    <citation type="submission" date="2024-05" db="EMBL/GenBank/DDBJ databases">
        <title>Draft Genome Sequences of Flagellimonas sp. MMG031 and Marinobacter sp. MMG032 Isolated from the dinoflagellate Symbiodinium pilosum.</title>
        <authorList>
            <person name="Shikuma N.J."/>
            <person name="Farrell M.V."/>
        </authorList>
    </citation>
    <scope>NUCLEOTIDE SEQUENCE</scope>
    <source>
        <strain evidence="6">MMG032</strain>
    </source>
</reference>
<dbReference type="PROSITE" id="PS51078">
    <property type="entry name" value="ICLR_ED"/>
    <property type="match status" value="1"/>
</dbReference>
<evidence type="ECO:0000256" key="2">
    <source>
        <dbReference type="ARBA" id="ARBA00023125"/>
    </source>
</evidence>
<dbReference type="AlphaFoldDB" id="A0AAU7MRZ8"/>
<proteinExistence type="predicted"/>
<evidence type="ECO:0000259" key="4">
    <source>
        <dbReference type="PROSITE" id="PS51077"/>
    </source>
</evidence>
<evidence type="ECO:0000259" key="5">
    <source>
        <dbReference type="PROSITE" id="PS51078"/>
    </source>
</evidence>
<sequence length="259" mass="28399">MSRASEQTSFPEQRSGIQVIARAAEIMRVLGNHPEGLSLGELANAVELPRSTVQRIVGALETEGFAEHGVSGTGYRLGPELGRLLYHTRIDVLSVARPFLEELSSSLQETVVFCVGERDSVLVIDRIVAERELRVVPQMGTIRVPFHSTAPGKALLANMEEKAVVRLLDLAEQQGTLSPSARKQLLEELEQVRVTGIAEDLETYREDVAAYATELDTYLGHFAITVVVPASRAHKHRKDYMRALVDAKAAVESKLGFTG</sequence>
<organism evidence="6">
    <name type="scientific">Marinobacter sp. MMG032</name>
    <dbReference type="NCBI Taxonomy" id="3158548"/>
    <lineage>
        <taxon>Bacteria</taxon>
        <taxon>Pseudomonadati</taxon>
        <taxon>Pseudomonadota</taxon>
        <taxon>Gammaproteobacteria</taxon>
        <taxon>Pseudomonadales</taxon>
        <taxon>Marinobacteraceae</taxon>
        <taxon>Marinobacter</taxon>
    </lineage>
</organism>
<dbReference type="Gene3D" id="1.10.10.10">
    <property type="entry name" value="Winged helix-like DNA-binding domain superfamily/Winged helix DNA-binding domain"/>
    <property type="match status" value="1"/>
</dbReference>
<accession>A0AAU7MRZ8</accession>
<dbReference type="Pfam" id="PF01614">
    <property type="entry name" value="IclR_C"/>
    <property type="match status" value="1"/>
</dbReference>
<evidence type="ECO:0000313" key="6">
    <source>
        <dbReference type="EMBL" id="XBQ20242.1"/>
    </source>
</evidence>
<dbReference type="PANTHER" id="PTHR30136">
    <property type="entry name" value="HELIX-TURN-HELIX TRANSCRIPTIONAL REGULATOR, ICLR FAMILY"/>
    <property type="match status" value="1"/>
</dbReference>
<evidence type="ECO:0000256" key="1">
    <source>
        <dbReference type="ARBA" id="ARBA00023015"/>
    </source>
</evidence>
<dbReference type="GO" id="GO:0045892">
    <property type="term" value="P:negative regulation of DNA-templated transcription"/>
    <property type="evidence" value="ECO:0007669"/>
    <property type="project" value="TreeGrafter"/>
</dbReference>
<dbReference type="InterPro" id="IPR050707">
    <property type="entry name" value="HTH_MetabolicPath_Reg"/>
</dbReference>
<dbReference type="SUPFAM" id="SSF55781">
    <property type="entry name" value="GAF domain-like"/>
    <property type="match status" value="1"/>
</dbReference>
<dbReference type="InterPro" id="IPR036390">
    <property type="entry name" value="WH_DNA-bd_sf"/>
</dbReference>
<dbReference type="GO" id="GO:0003677">
    <property type="term" value="F:DNA binding"/>
    <property type="evidence" value="ECO:0007669"/>
    <property type="project" value="UniProtKB-KW"/>
</dbReference>
<feature type="domain" description="IclR-ED" evidence="5">
    <location>
        <begin position="77"/>
        <end position="257"/>
    </location>
</feature>
<feature type="domain" description="HTH iclR-type" evidence="4">
    <location>
        <begin position="17"/>
        <end position="79"/>
    </location>
</feature>
<dbReference type="Gene3D" id="3.30.450.40">
    <property type="match status" value="1"/>
</dbReference>
<gene>
    <name evidence="6" type="ORF">ABNF92_03525</name>
</gene>
<dbReference type="InterPro" id="IPR005471">
    <property type="entry name" value="Tscrpt_reg_IclR_N"/>
</dbReference>
<dbReference type="SMART" id="SM00346">
    <property type="entry name" value="HTH_ICLR"/>
    <property type="match status" value="1"/>
</dbReference>
<dbReference type="KEGG" id="mamm:ABNF92_03525"/>
<dbReference type="RefSeq" id="WP_349343452.1">
    <property type="nucleotide sequence ID" value="NZ_CP157802.1"/>
</dbReference>
<evidence type="ECO:0000256" key="3">
    <source>
        <dbReference type="ARBA" id="ARBA00023163"/>
    </source>
</evidence>
<dbReference type="InterPro" id="IPR029016">
    <property type="entry name" value="GAF-like_dom_sf"/>
</dbReference>
<dbReference type="EMBL" id="CP157802">
    <property type="protein sequence ID" value="XBQ20242.1"/>
    <property type="molecule type" value="Genomic_DNA"/>
</dbReference>
<keyword evidence="1" id="KW-0805">Transcription regulation</keyword>
<dbReference type="SUPFAM" id="SSF46785">
    <property type="entry name" value="Winged helix' DNA-binding domain"/>
    <property type="match status" value="1"/>
</dbReference>
<dbReference type="PANTHER" id="PTHR30136:SF35">
    <property type="entry name" value="HTH-TYPE TRANSCRIPTIONAL REGULATOR RV1719"/>
    <property type="match status" value="1"/>
</dbReference>